<proteinExistence type="predicted"/>
<organism evidence="1 2">
    <name type="scientific">Mucilaginibacter mallensis</name>
    <dbReference type="NCBI Taxonomy" id="652787"/>
    <lineage>
        <taxon>Bacteria</taxon>
        <taxon>Pseudomonadati</taxon>
        <taxon>Bacteroidota</taxon>
        <taxon>Sphingobacteriia</taxon>
        <taxon>Sphingobacteriales</taxon>
        <taxon>Sphingobacteriaceae</taxon>
        <taxon>Mucilaginibacter</taxon>
    </lineage>
</organism>
<sequence length="66" mass="8001">MLQIEFTSFYTNGRQAFNFYITNVRLGEQWPSHLQVIFKTYNGEKKLSYNLLFYKKIILNIRFINS</sequence>
<gene>
    <name evidence="1" type="ORF">SAMN05216490_2533</name>
</gene>
<evidence type="ECO:0000313" key="1">
    <source>
        <dbReference type="EMBL" id="SDT12116.1"/>
    </source>
</evidence>
<accession>A0A1H1XTR8</accession>
<dbReference type="Proteomes" id="UP000199679">
    <property type="component" value="Chromosome I"/>
</dbReference>
<evidence type="ECO:0000313" key="2">
    <source>
        <dbReference type="Proteomes" id="UP000199679"/>
    </source>
</evidence>
<dbReference type="AlphaFoldDB" id="A0A1H1XTR8"/>
<reference evidence="1 2" key="1">
    <citation type="submission" date="2016-10" db="EMBL/GenBank/DDBJ databases">
        <authorList>
            <person name="de Groot N.N."/>
        </authorList>
    </citation>
    <scope>NUCLEOTIDE SEQUENCE [LARGE SCALE GENOMIC DNA]</scope>
    <source>
        <strain evidence="1 2">MP1X4</strain>
    </source>
</reference>
<name>A0A1H1XTR8_MUCMA</name>
<keyword evidence="2" id="KW-1185">Reference proteome</keyword>
<protein>
    <submittedName>
        <fullName evidence="1">Uncharacterized protein</fullName>
    </submittedName>
</protein>
<dbReference type="EMBL" id="LT629740">
    <property type="protein sequence ID" value="SDT12116.1"/>
    <property type="molecule type" value="Genomic_DNA"/>
</dbReference>
<dbReference type="STRING" id="652787.SAMN05216490_2533"/>